<dbReference type="EMBL" id="EU197055">
    <property type="protein sequence ID" value="ABY62916.1"/>
    <property type="molecule type" value="Genomic_DNA"/>
</dbReference>
<gene>
    <name evidence="1" type="ORF">201phi2-1p083</name>
</gene>
<keyword evidence="2" id="KW-1185">Reference proteome</keyword>
<organism evidence="1 2">
    <name type="scientific">Pseudomonas phage 201phi2-1</name>
    <name type="common">Pseudomonas chlororaphis phage 201phi2-1</name>
    <dbReference type="NCBI Taxonomy" id="198110"/>
    <lineage>
        <taxon>Viruses</taxon>
        <taxon>Duplodnaviria</taxon>
        <taxon>Heunggongvirae</taxon>
        <taxon>Uroviricota</taxon>
        <taxon>Caudoviricetes</taxon>
        <taxon>Chimalliviridae</taxon>
        <taxon>Serwervirus</taxon>
        <taxon>Serwervirus 201phi21</taxon>
    </lineage>
</organism>
<dbReference type="Proteomes" id="UP000002421">
    <property type="component" value="Segment"/>
</dbReference>
<evidence type="ECO:0008006" key="3">
    <source>
        <dbReference type="Google" id="ProtNLM"/>
    </source>
</evidence>
<reference evidence="1 2" key="1">
    <citation type="journal article" date="2008" name="Virology">
        <title>Characterization of Pseudomonas chlororaphis myovirus 201varphi2-1 via genomic sequencing, mass spectrometry, and electron microscopy.</title>
        <authorList>
            <person name="Thomas J.A."/>
            <person name="Rolando M.R."/>
            <person name="Carroll C.A."/>
            <person name="Shen P.S."/>
            <person name="Belnap D.M."/>
            <person name="Weintraub S.T."/>
            <person name="Serwer P."/>
            <person name="Hardies S.C."/>
        </authorList>
    </citation>
    <scope>NUCLEOTIDE SEQUENCE</scope>
</reference>
<dbReference type="SUPFAM" id="SSF56672">
    <property type="entry name" value="DNA/RNA polymerases"/>
    <property type="match status" value="1"/>
</dbReference>
<evidence type="ECO:0000313" key="2">
    <source>
        <dbReference type="Proteomes" id="UP000002421"/>
    </source>
</evidence>
<dbReference type="OrthoDB" id="619at10239"/>
<organismHost>
    <name type="scientific">Pseudomonas chlororaphis</name>
    <dbReference type="NCBI Taxonomy" id="587753"/>
</organismHost>
<dbReference type="RefSeq" id="YP_001956808.1">
    <property type="nucleotide sequence ID" value="NC_010821.1"/>
</dbReference>
<dbReference type="KEGG" id="vg:6372708"/>
<evidence type="ECO:0000313" key="1">
    <source>
        <dbReference type="EMBL" id="ABY62916.1"/>
    </source>
</evidence>
<proteinExistence type="predicted"/>
<dbReference type="InterPro" id="IPR046908">
    <property type="entry name" value="divDNApol"/>
</dbReference>
<sequence>MEQTNLKPNPFYQDISEYTRELEIIDPMQRDAALYLAAMTGDDLDKCLAFVQAETSTGGQFELTDPKTMILDKNRHGDREKKVVKFSQYLGRIKQHKLLLSPSMTVYMPEDARQSTHAKYIEEGVANRKRVKKEQLRLEGEGTVEATELAAVRKGEQENFKINNNSYSGATVSQATILYYKSTHSSLTSTCRTATSYANANNEKFIMGNRHYYALEVTKANMLSIANITDLKLLKECMDRFNMHYPTADEIVDMVVYSTTHYFPADMDQIRKLAEGLGPLKRAAIMYVGDLYHTYKHNPELVRGFLTELSSLGTPDQIVSKETYGTYDSDMQLLASFICFESIKGRNNEKLAEESPEVFDLIYATGNNISQVLNKYLLFIKALFLTKNVPSSIHAFPTAYRRAAVISDTDSTMFTMQYWVEEFFGRICFTPEAKRLVFALVFLVSEVVMHILALQSTAMGVAEKKLRLLAMKNEYYFAVLSLTTRSKHYYASQDALEGVMFNKARMEVKGVGLRDSKVPPRINKAAKKMMDHIITQIKAEQPLDLPALLKQIGDIERDIIESIFSGKAEYLTTGKVKQLNAYKTESNATYAKYKFWKEVFEPSFGFLEAPPYSFVKISVTINNRTRFEAWVDSIEDKGLAMRLKKWALDNNKKGITNFHVPMSVVENHGIPEVITRVANVRTVIANTMGAFYLLMESLGIMLIDKKNTRLISDFY</sequence>
<protein>
    <recommendedName>
        <fullName evidence="3">DNA-directed DNA polymerase</fullName>
    </recommendedName>
</protein>
<dbReference type="Pfam" id="PF20286">
    <property type="entry name" value="divDNApol"/>
    <property type="match status" value="1"/>
</dbReference>
<dbReference type="InterPro" id="IPR043502">
    <property type="entry name" value="DNA/RNA_pol_sf"/>
</dbReference>
<accession>B3FK58</accession>
<name>B3FK58_BP201</name>